<dbReference type="eggNOG" id="ENOG502SNTU">
    <property type="taxonomic scope" value="Eukaryota"/>
</dbReference>
<sequence length="478" mass="56243">MRFVRHFSRSQALFKDSKKDALRSLGDSLSKGQVKNEWKESPSEIQLVYDSVSHMTSEDVQIQHNLDQGGQFQTFESDHYLDRKRLLREIPDEIDIFTASDEVIKKTYHSLEMLDKDKSVQFKYYKRYIKRYDDPVTHLIQQFNGIDSKFKMLRRREIDNLSLSPGSFYYRENLLKNPYNVVGFDRSISGLPLRSGKNQLEQSYPQEFIEDLQMYRKKIPVQKRDLDFIEPEEAPHNVDPSRLARPNISEMDNILDDINHELTTTRNTFSIRSIGDYQPIPIKTSLQVKIESEILDMKSQLQQEIETAMTAKGSRLLMFNQDDIRTNFYKFCEAKSFKPASGSNIVIVNYNIRELSILPPFYFTMNSRKQQRGVHKHLMKLFIINLEDQIDTSMRIKYQSDAEITKFMKKLANNIRKVISTKLMDVFEKKSLDVDAVVYKPLMDKPFKRILWSNNEVRKMVNTKQKSNYKLILGTLET</sequence>
<gene>
    <name evidence="1" type="ORF">PGUG_03340</name>
</gene>
<dbReference type="AlphaFoldDB" id="A5DJ89"/>
<dbReference type="Proteomes" id="UP000001997">
    <property type="component" value="Unassembled WGS sequence"/>
</dbReference>
<dbReference type="KEGG" id="pgu:PGUG_03340"/>
<protein>
    <submittedName>
        <fullName evidence="1">Uncharacterized protein</fullName>
    </submittedName>
</protein>
<dbReference type="GeneID" id="5126090"/>
<dbReference type="OrthoDB" id="4076777at2759"/>
<organism evidence="1 2">
    <name type="scientific">Meyerozyma guilliermondii (strain ATCC 6260 / CBS 566 / DSM 6381 / JCM 1539 / NBRC 10279 / NRRL Y-324)</name>
    <name type="common">Yeast</name>
    <name type="synonym">Candida guilliermondii</name>
    <dbReference type="NCBI Taxonomy" id="294746"/>
    <lineage>
        <taxon>Eukaryota</taxon>
        <taxon>Fungi</taxon>
        <taxon>Dikarya</taxon>
        <taxon>Ascomycota</taxon>
        <taxon>Saccharomycotina</taxon>
        <taxon>Pichiomycetes</taxon>
        <taxon>Debaryomycetaceae</taxon>
        <taxon>Meyerozyma</taxon>
    </lineage>
</organism>
<dbReference type="InParanoid" id="A5DJ89"/>
<keyword evidence="2" id="KW-1185">Reference proteome</keyword>
<evidence type="ECO:0000313" key="2">
    <source>
        <dbReference type="Proteomes" id="UP000001997"/>
    </source>
</evidence>
<dbReference type="HOGENOM" id="CLU_549942_0_0_1"/>
<evidence type="ECO:0000313" key="1">
    <source>
        <dbReference type="EMBL" id="EDK39242.2"/>
    </source>
</evidence>
<reference evidence="1 2" key="1">
    <citation type="journal article" date="2009" name="Nature">
        <title>Evolution of pathogenicity and sexual reproduction in eight Candida genomes.</title>
        <authorList>
            <person name="Butler G."/>
            <person name="Rasmussen M.D."/>
            <person name="Lin M.F."/>
            <person name="Santos M.A."/>
            <person name="Sakthikumar S."/>
            <person name="Munro C.A."/>
            <person name="Rheinbay E."/>
            <person name="Grabherr M."/>
            <person name="Forche A."/>
            <person name="Reedy J.L."/>
            <person name="Agrafioti I."/>
            <person name="Arnaud M.B."/>
            <person name="Bates S."/>
            <person name="Brown A.J."/>
            <person name="Brunke S."/>
            <person name="Costanzo M.C."/>
            <person name="Fitzpatrick D.A."/>
            <person name="de Groot P.W."/>
            <person name="Harris D."/>
            <person name="Hoyer L.L."/>
            <person name="Hube B."/>
            <person name="Klis F.M."/>
            <person name="Kodira C."/>
            <person name="Lennard N."/>
            <person name="Logue M.E."/>
            <person name="Martin R."/>
            <person name="Neiman A.M."/>
            <person name="Nikolaou E."/>
            <person name="Quail M.A."/>
            <person name="Quinn J."/>
            <person name="Santos M.C."/>
            <person name="Schmitzberger F.F."/>
            <person name="Sherlock G."/>
            <person name="Shah P."/>
            <person name="Silverstein K.A."/>
            <person name="Skrzypek M.S."/>
            <person name="Soll D."/>
            <person name="Staggs R."/>
            <person name="Stansfield I."/>
            <person name="Stumpf M.P."/>
            <person name="Sudbery P.E."/>
            <person name="Srikantha T."/>
            <person name="Zeng Q."/>
            <person name="Berman J."/>
            <person name="Berriman M."/>
            <person name="Heitman J."/>
            <person name="Gow N.A."/>
            <person name="Lorenz M.C."/>
            <person name="Birren B.W."/>
            <person name="Kellis M."/>
            <person name="Cuomo C.A."/>
        </authorList>
    </citation>
    <scope>NUCLEOTIDE SEQUENCE [LARGE SCALE GENOMIC DNA]</scope>
    <source>
        <strain evidence="2">ATCC 6260 / CBS 566 / DSM 6381 / JCM 1539 / NBRC 10279 / NRRL Y-324</strain>
    </source>
</reference>
<dbReference type="RefSeq" id="XP_001483959.2">
    <property type="nucleotide sequence ID" value="XM_001483909.1"/>
</dbReference>
<dbReference type="EMBL" id="CH408158">
    <property type="protein sequence ID" value="EDK39242.2"/>
    <property type="molecule type" value="Genomic_DNA"/>
</dbReference>
<name>A5DJ89_PICGU</name>
<dbReference type="OMA" id="CFKRIYW"/>
<accession>A5DJ89</accession>
<proteinExistence type="predicted"/>